<dbReference type="InterPro" id="IPR011990">
    <property type="entry name" value="TPR-like_helical_dom_sf"/>
</dbReference>
<proteinExistence type="predicted"/>
<dbReference type="EMBL" id="JBHTBH010000005">
    <property type="protein sequence ID" value="MFC7328562.1"/>
    <property type="molecule type" value="Genomic_DNA"/>
</dbReference>
<evidence type="ECO:0000313" key="2">
    <source>
        <dbReference type="Proteomes" id="UP001596540"/>
    </source>
</evidence>
<reference evidence="2" key="1">
    <citation type="journal article" date="2019" name="Int. J. Syst. Evol. Microbiol.">
        <title>The Global Catalogue of Microorganisms (GCM) 10K type strain sequencing project: providing services to taxonomists for standard genome sequencing and annotation.</title>
        <authorList>
            <consortium name="The Broad Institute Genomics Platform"/>
            <consortium name="The Broad Institute Genome Sequencing Center for Infectious Disease"/>
            <person name="Wu L."/>
            <person name="Ma J."/>
        </authorList>
    </citation>
    <scope>NUCLEOTIDE SEQUENCE [LARGE SCALE GENOMIC DNA]</scope>
    <source>
        <strain evidence="2">CGMCC 4.7382</strain>
    </source>
</reference>
<dbReference type="RefSeq" id="WP_379871212.1">
    <property type="nucleotide sequence ID" value="NZ_JBHTBH010000005.1"/>
</dbReference>
<accession>A0ABW2KHG5</accession>
<keyword evidence="2" id="KW-1185">Reference proteome</keyword>
<protein>
    <submittedName>
        <fullName evidence="1">Tetratricopeptide repeat protein</fullName>
    </submittedName>
</protein>
<name>A0ABW2KHG5_9ACTN</name>
<gene>
    <name evidence="1" type="ORF">ACFQRF_12490</name>
</gene>
<evidence type="ECO:0000313" key="1">
    <source>
        <dbReference type="EMBL" id="MFC7328562.1"/>
    </source>
</evidence>
<comment type="caution">
    <text evidence="1">The sequence shown here is derived from an EMBL/GenBank/DDBJ whole genome shotgun (WGS) entry which is preliminary data.</text>
</comment>
<dbReference type="Gene3D" id="1.25.40.10">
    <property type="entry name" value="Tetratricopeptide repeat domain"/>
    <property type="match status" value="1"/>
</dbReference>
<dbReference type="SUPFAM" id="SSF48452">
    <property type="entry name" value="TPR-like"/>
    <property type="match status" value="1"/>
</dbReference>
<sequence length="399" mass="42334">MTATPGAPAPDTASDDPDFAILCDQARDLARTGHLDRAARVFEQVLAGGEHEHRAAAAFGLAVVRHDLGDVRAAREADRTAIATGHSEYAARAAYHLAVSYEDEGDGERAHEAWREVLATGNERYTAAARHGLARIAEDRGDAESAREHWDHALAGDSPAVADAAQDYAERLLARGDTDTADAVIRRGLEVAEHAGLRLLLGAVHVERAIAEFGAAAAAAAPVRTPDGDPGDSAASLDAATAGAAVELLARLLAVRGDADGAADAWEQGLRHPDPEVATEVRTRLRRGFLTPDPETAETESAAGPPWWEPFVEAAVAQDSTPMLAGELFVALNQIYTRLAVAHAGNETHAATLRGLVEWAVRTPGEYVWGRALHDDFRERLRIASGSAADVLPEGWPDE</sequence>
<organism evidence="1 2">
    <name type="scientific">Marinactinospora rubrisoli</name>
    <dbReference type="NCBI Taxonomy" id="2715399"/>
    <lineage>
        <taxon>Bacteria</taxon>
        <taxon>Bacillati</taxon>
        <taxon>Actinomycetota</taxon>
        <taxon>Actinomycetes</taxon>
        <taxon>Streptosporangiales</taxon>
        <taxon>Nocardiopsidaceae</taxon>
        <taxon>Marinactinospora</taxon>
    </lineage>
</organism>
<dbReference type="Proteomes" id="UP001596540">
    <property type="component" value="Unassembled WGS sequence"/>
</dbReference>